<accession>A0A494TGZ6</accession>
<geneLocation type="plasmid" evidence="2">
    <name>unnamed2</name>
</geneLocation>
<dbReference type="AlphaFoldDB" id="A0A494TGZ6"/>
<organism evidence="2 3">
    <name type="scientific">Sphingomonas paeninsulae</name>
    <dbReference type="NCBI Taxonomy" id="2319844"/>
    <lineage>
        <taxon>Bacteria</taxon>
        <taxon>Pseudomonadati</taxon>
        <taxon>Pseudomonadota</taxon>
        <taxon>Alphaproteobacteria</taxon>
        <taxon>Sphingomonadales</taxon>
        <taxon>Sphingomonadaceae</taxon>
        <taxon>Sphingomonas</taxon>
    </lineage>
</organism>
<keyword evidence="1" id="KW-1133">Transmembrane helix</keyword>
<dbReference type="EMBL" id="CP032827">
    <property type="protein sequence ID" value="AYJ84708.1"/>
    <property type="molecule type" value="Genomic_DNA"/>
</dbReference>
<feature type="transmembrane region" description="Helical" evidence="1">
    <location>
        <begin position="86"/>
        <end position="105"/>
    </location>
</feature>
<keyword evidence="1" id="KW-0812">Transmembrane</keyword>
<feature type="transmembrane region" description="Helical" evidence="1">
    <location>
        <begin position="60"/>
        <end position="79"/>
    </location>
</feature>
<dbReference type="KEGG" id="spha:D3Y57_01060"/>
<name>A0A494TGZ6_SPHPE</name>
<feature type="transmembrane region" description="Helical" evidence="1">
    <location>
        <begin position="6"/>
        <end position="24"/>
    </location>
</feature>
<dbReference type="OrthoDB" id="7188556at2"/>
<evidence type="ECO:0000256" key="1">
    <source>
        <dbReference type="SAM" id="Phobius"/>
    </source>
</evidence>
<dbReference type="Proteomes" id="UP000276254">
    <property type="component" value="Plasmid unnamed2"/>
</dbReference>
<gene>
    <name evidence="2" type="ORF">D3Y57_01060</name>
</gene>
<dbReference type="GeneID" id="39491145"/>
<keyword evidence="3" id="KW-1185">Reference proteome</keyword>
<feature type="transmembrane region" description="Helical" evidence="1">
    <location>
        <begin position="117"/>
        <end position="136"/>
    </location>
</feature>
<protein>
    <submittedName>
        <fullName evidence="2">Uncharacterized protein</fullName>
    </submittedName>
</protein>
<evidence type="ECO:0000313" key="2">
    <source>
        <dbReference type="EMBL" id="AYJ84708.1"/>
    </source>
</evidence>
<proteinExistence type="predicted"/>
<reference evidence="2 3" key="1">
    <citation type="submission" date="2018-09" db="EMBL/GenBank/DDBJ databases">
        <title>Sphingomonas peninsula sp. nov., isolated from fildes peninsula, Antarctic soil.</title>
        <authorList>
            <person name="Yingchao G."/>
        </authorList>
    </citation>
    <scope>NUCLEOTIDE SEQUENCE [LARGE SCALE GENOMIC DNA]</scope>
    <source>
        <strain evidence="2 3">YZ-8</strain>
        <plasmid evidence="2 3">unnamed2</plasmid>
    </source>
</reference>
<keyword evidence="2" id="KW-0614">Plasmid</keyword>
<evidence type="ECO:0000313" key="3">
    <source>
        <dbReference type="Proteomes" id="UP000276254"/>
    </source>
</evidence>
<sequence length="159" mass="16825">MALAELLAIGFNTALLAVCGLAFVKGGRPERIGAAINLCAALATDVLRIANVAHLAPADLSVFAIDVAVAGGFFWLGVATIRFWPIWAAGFAVADLFMSVCGALLPRVPLFAYHTGLGIYAYLALGALALGTLRLAPDAEPHIRNGSRRSWKRHLEETI</sequence>
<dbReference type="RefSeq" id="WP_121150544.1">
    <property type="nucleotide sequence ID" value="NZ_CP032827.1"/>
</dbReference>
<keyword evidence="1" id="KW-0472">Membrane</keyword>